<dbReference type="InterPro" id="IPR015947">
    <property type="entry name" value="PUA-like_sf"/>
</dbReference>
<dbReference type="SMART" id="SM01022">
    <property type="entry name" value="ASCH"/>
    <property type="match status" value="1"/>
</dbReference>
<dbReference type="SUPFAM" id="SSF88697">
    <property type="entry name" value="PUA domain-like"/>
    <property type="match status" value="1"/>
</dbReference>
<reference evidence="3 4" key="1">
    <citation type="submission" date="2017-12" db="EMBL/GenBank/DDBJ databases">
        <title>Sequencing the genomes of 1000 Actinobacteria strains.</title>
        <authorList>
            <person name="Klenk H.-P."/>
        </authorList>
    </citation>
    <scope>NUCLEOTIDE SEQUENCE [LARGE SCALE GENOMIC DNA]</scope>
    <source>
        <strain evidence="3 4">DSM 12806</strain>
    </source>
</reference>
<dbReference type="InterPro" id="IPR007374">
    <property type="entry name" value="ASCH_domain"/>
</dbReference>
<sequence length="423" mass="45197">MRLTVVGCSGSFAGPESPASSYLVQTEHEGRTWSVLLDLGSGALGPLQRHLDLADLDAVLLSHLHPDHCADVLGLYVTRRYRPAGPLPRRMPLYGPSGTAERLALMYHGLEPGGMESEFDVRVVRDAEPVRVGPFTVTPYAVAHPVEAYGYRVEADGEVLAFTGDTDTCDNLSPLLAGADLALLDCAFVDGRDATRGVHLTGSRAAAAAVAAGGVRRLVLTHIPAWNDPRTCRGQAAGGWPGTVELATAGWVTAVGAAPADPGSPDVAAAHRMWDAYRAATPGLPPEDDVEIGGFGDSPEMADRLLAYVLGGTKRATASLVAEYAAENEALPRVGDHWVVCDGAGSPRVVLRATELRVGPLASVDERFAWDEGEGDRTLQSWLDEHRGFFRRSCARIGTEFSDDLEVCFERFRVVWPPEHADG</sequence>
<dbReference type="EMBL" id="PJNE01000001">
    <property type="protein sequence ID" value="PKW27076.1"/>
    <property type="molecule type" value="Genomic_DNA"/>
</dbReference>
<dbReference type="PANTHER" id="PTHR39203">
    <property type="entry name" value="CYTOPLASMIC PROTEIN-RELATED"/>
    <property type="match status" value="1"/>
</dbReference>
<dbReference type="Gene3D" id="3.10.400.10">
    <property type="entry name" value="Sulfate adenylyltransferase"/>
    <property type="match status" value="1"/>
</dbReference>
<dbReference type="InterPro" id="IPR001279">
    <property type="entry name" value="Metallo-B-lactamas"/>
</dbReference>
<dbReference type="RefSeq" id="WP_101395553.1">
    <property type="nucleotide sequence ID" value="NZ_PJNE01000001.1"/>
</dbReference>
<protein>
    <submittedName>
        <fullName evidence="3">Ribonuclease BN (tRNA processing enzyme)</fullName>
    </submittedName>
</protein>
<dbReference type="Pfam" id="PF04266">
    <property type="entry name" value="ASCH"/>
    <property type="match status" value="1"/>
</dbReference>
<organism evidence="3 4">
    <name type="scientific">Phycicoccus duodecadis</name>
    <dbReference type="NCBI Taxonomy" id="173053"/>
    <lineage>
        <taxon>Bacteria</taxon>
        <taxon>Bacillati</taxon>
        <taxon>Actinomycetota</taxon>
        <taxon>Actinomycetes</taxon>
        <taxon>Micrococcales</taxon>
        <taxon>Intrasporangiaceae</taxon>
        <taxon>Phycicoccus</taxon>
    </lineage>
</organism>
<dbReference type="CDD" id="cd06553">
    <property type="entry name" value="ASCH_Ef3133_like"/>
    <property type="match status" value="1"/>
</dbReference>
<keyword evidence="4" id="KW-1185">Reference proteome</keyword>
<evidence type="ECO:0000313" key="3">
    <source>
        <dbReference type="EMBL" id="PKW27076.1"/>
    </source>
</evidence>
<dbReference type="CDD" id="cd07716">
    <property type="entry name" value="RNaseZ_short-form-like_MBL-fold"/>
    <property type="match status" value="1"/>
</dbReference>
<proteinExistence type="predicted"/>
<accession>A0A2N3YJP8</accession>
<name>A0A2N3YJP8_9MICO</name>
<dbReference type="AlphaFoldDB" id="A0A2N3YJP8"/>
<dbReference type="SMART" id="SM00849">
    <property type="entry name" value="Lactamase_B"/>
    <property type="match status" value="1"/>
</dbReference>
<dbReference type="Pfam" id="PF12706">
    <property type="entry name" value="Lactamase_B_2"/>
    <property type="match status" value="1"/>
</dbReference>
<comment type="caution">
    <text evidence="3">The sequence shown here is derived from an EMBL/GenBank/DDBJ whole genome shotgun (WGS) entry which is preliminary data.</text>
</comment>
<feature type="domain" description="Metallo-beta-lactamase" evidence="1">
    <location>
        <begin position="18"/>
        <end position="222"/>
    </location>
</feature>
<evidence type="ECO:0000259" key="1">
    <source>
        <dbReference type="SMART" id="SM00849"/>
    </source>
</evidence>
<feature type="domain" description="ASCH" evidence="2">
    <location>
        <begin position="293"/>
        <end position="416"/>
    </location>
</feature>
<evidence type="ECO:0000259" key="2">
    <source>
        <dbReference type="SMART" id="SM01022"/>
    </source>
</evidence>
<dbReference type="Proteomes" id="UP000233781">
    <property type="component" value="Unassembled WGS sequence"/>
</dbReference>
<dbReference type="PANTHER" id="PTHR39203:SF1">
    <property type="entry name" value="CYTOPLASMIC PROTEIN"/>
    <property type="match status" value="1"/>
</dbReference>
<dbReference type="OrthoDB" id="9800940at2"/>
<evidence type="ECO:0000313" key="4">
    <source>
        <dbReference type="Proteomes" id="UP000233781"/>
    </source>
</evidence>
<dbReference type="Gene3D" id="3.60.15.10">
    <property type="entry name" value="Ribonuclease Z/Hydroxyacylglutathione hydrolase-like"/>
    <property type="match status" value="1"/>
</dbReference>
<gene>
    <name evidence="3" type="ORF">ATL31_1911</name>
</gene>
<dbReference type="InterPro" id="IPR009326">
    <property type="entry name" value="DUF984"/>
</dbReference>
<dbReference type="InterPro" id="IPR036866">
    <property type="entry name" value="RibonucZ/Hydroxyglut_hydro"/>
</dbReference>
<dbReference type="SUPFAM" id="SSF56281">
    <property type="entry name" value="Metallo-hydrolase/oxidoreductase"/>
    <property type="match status" value="1"/>
</dbReference>